<evidence type="ECO:0008006" key="4">
    <source>
        <dbReference type="Google" id="ProtNLM"/>
    </source>
</evidence>
<feature type="signal peptide" evidence="1">
    <location>
        <begin position="1"/>
        <end position="33"/>
    </location>
</feature>
<dbReference type="AlphaFoldDB" id="A0A9Q9UN28"/>
<organism evidence="2 3">
    <name type="scientific">Burkholderia arboris</name>
    <dbReference type="NCBI Taxonomy" id="488730"/>
    <lineage>
        <taxon>Bacteria</taxon>
        <taxon>Pseudomonadati</taxon>
        <taxon>Pseudomonadota</taxon>
        <taxon>Betaproteobacteria</taxon>
        <taxon>Burkholderiales</taxon>
        <taxon>Burkholderiaceae</taxon>
        <taxon>Burkholderia</taxon>
        <taxon>Burkholderia cepacia complex</taxon>
    </lineage>
</organism>
<reference evidence="2 3" key="1">
    <citation type="submission" date="2019-09" db="EMBL/GenBank/DDBJ databases">
        <authorList>
            <person name="Depoorter E."/>
        </authorList>
    </citation>
    <scope>NUCLEOTIDE SEQUENCE [LARGE SCALE GENOMIC DNA]</scope>
    <source>
        <strain evidence="2">LMG 24066</strain>
    </source>
</reference>
<dbReference type="Proteomes" id="UP000494172">
    <property type="component" value="Unassembled WGS sequence"/>
</dbReference>
<proteinExistence type="predicted"/>
<feature type="chain" id="PRO_5040173840" description="YbaB/EbfC family DNA-binding protein" evidence="1">
    <location>
        <begin position="34"/>
        <end position="165"/>
    </location>
</feature>
<evidence type="ECO:0000313" key="2">
    <source>
        <dbReference type="EMBL" id="VWB09985.1"/>
    </source>
</evidence>
<protein>
    <recommendedName>
        <fullName evidence="4">YbaB/EbfC family DNA-binding protein</fullName>
    </recommendedName>
</protein>
<accession>A0A9Q9UN28</accession>
<evidence type="ECO:0000256" key="1">
    <source>
        <dbReference type="SAM" id="SignalP"/>
    </source>
</evidence>
<name>A0A9Q9UN28_9BURK</name>
<evidence type="ECO:0000313" key="3">
    <source>
        <dbReference type="Proteomes" id="UP000494172"/>
    </source>
</evidence>
<comment type="caution">
    <text evidence="2">The sequence shown here is derived from an EMBL/GenBank/DDBJ whole genome shotgun (WGS) entry which is preliminary data.</text>
</comment>
<sequence>MKQMQMQRRGASGWLRAIVAAAVLALGVAPAFAQTADVPPTWLRYGQLAGQQFQTWLEADGEAADRLHRYLETRVLNARADAPPPAIVVRAWIGANGVVTRVEFASLGDSDADAALRQLLTAGPLAEPPPRDMLQPLRVRLRLAPNPDADAAAPASASAARAMTF</sequence>
<keyword evidence="1" id="KW-0732">Signal</keyword>
<dbReference type="EMBL" id="CABVPX010000001">
    <property type="protein sequence ID" value="VWB09985.1"/>
    <property type="molecule type" value="Genomic_DNA"/>
</dbReference>
<gene>
    <name evidence="2" type="ORF">BAR24066_00292</name>
</gene>